<reference evidence="2" key="1">
    <citation type="journal article" date="2019" name="Int. J. Syst. Evol. Microbiol.">
        <title>The Global Catalogue of Microorganisms (GCM) 10K type strain sequencing project: providing services to taxonomists for standard genome sequencing and annotation.</title>
        <authorList>
            <consortium name="The Broad Institute Genomics Platform"/>
            <consortium name="The Broad Institute Genome Sequencing Center for Infectious Disease"/>
            <person name="Wu L."/>
            <person name="Ma J."/>
        </authorList>
    </citation>
    <scope>NUCLEOTIDE SEQUENCE [LARGE SCALE GENOMIC DNA]</scope>
    <source>
        <strain evidence="2">JCM 32226</strain>
    </source>
</reference>
<proteinExistence type="predicted"/>
<dbReference type="Proteomes" id="UP001501321">
    <property type="component" value="Unassembled WGS sequence"/>
</dbReference>
<evidence type="ECO:0000313" key="1">
    <source>
        <dbReference type="EMBL" id="GAA4494395.1"/>
    </source>
</evidence>
<keyword evidence="2" id="KW-1185">Reference proteome</keyword>
<organism evidence="1 2">
    <name type="scientific">Pseudaeromonas paramecii</name>
    <dbReference type="NCBI Taxonomy" id="2138166"/>
    <lineage>
        <taxon>Bacteria</taxon>
        <taxon>Pseudomonadati</taxon>
        <taxon>Pseudomonadota</taxon>
        <taxon>Gammaproteobacteria</taxon>
        <taxon>Aeromonadales</taxon>
        <taxon>Aeromonadaceae</taxon>
        <taxon>Pseudaeromonas</taxon>
    </lineage>
</organism>
<protein>
    <submittedName>
        <fullName evidence="1">Uncharacterized protein</fullName>
    </submittedName>
</protein>
<sequence length="57" mass="6106">MDTVGAVAWAVGCMMGFLEVPEAKQALIVPDGGGRCKFWGMIRSADLKTGELGLQRH</sequence>
<evidence type="ECO:0000313" key="2">
    <source>
        <dbReference type="Proteomes" id="UP001501321"/>
    </source>
</evidence>
<accession>A0ABP8PYL3</accession>
<comment type="caution">
    <text evidence="1">The sequence shown here is derived from an EMBL/GenBank/DDBJ whole genome shotgun (WGS) entry which is preliminary data.</text>
</comment>
<dbReference type="EMBL" id="BAABFC010000003">
    <property type="protein sequence ID" value="GAA4494395.1"/>
    <property type="molecule type" value="Genomic_DNA"/>
</dbReference>
<name>A0ABP8PYL3_9GAMM</name>
<gene>
    <name evidence="1" type="ORF">GCM10023095_05940</name>
</gene>